<dbReference type="GeneID" id="70238774"/>
<evidence type="ECO:0000313" key="2">
    <source>
        <dbReference type="EMBL" id="KAH3661403.1"/>
    </source>
</evidence>
<name>A0A9P8NW60_9ASCO</name>
<dbReference type="Proteomes" id="UP000769157">
    <property type="component" value="Unassembled WGS sequence"/>
</dbReference>
<evidence type="ECO:0000256" key="1">
    <source>
        <dbReference type="SAM" id="MobiDB-lite"/>
    </source>
</evidence>
<accession>A0A9P8NW60</accession>
<comment type="caution">
    <text evidence="2">The sequence shown here is derived from an EMBL/GenBank/DDBJ whole genome shotgun (WGS) entry which is preliminary data.</text>
</comment>
<feature type="compositionally biased region" description="Basic residues" evidence="1">
    <location>
        <begin position="10"/>
        <end position="25"/>
    </location>
</feature>
<organism evidence="2 3">
    <name type="scientific">Ogataea philodendri</name>
    <dbReference type="NCBI Taxonomy" id="1378263"/>
    <lineage>
        <taxon>Eukaryota</taxon>
        <taxon>Fungi</taxon>
        <taxon>Dikarya</taxon>
        <taxon>Ascomycota</taxon>
        <taxon>Saccharomycotina</taxon>
        <taxon>Pichiomycetes</taxon>
        <taxon>Pichiales</taxon>
        <taxon>Pichiaceae</taxon>
        <taxon>Ogataea</taxon>
    </lineage>
</organism>
<feature type="compositionally biased region" description="Basic and acidic residues" evidence="1">
    <location>
        <begin position="201"/>
        <end position="210"/>
    </location>
</feature>
<dbReference type="OrthoDB" id="10253329at2759"/>
<dbReference type="EMBL" id="JAEUBE010000487">
    <property type="protein sequence ID" value="KAH3661403.1"/>
    <property type="molecule type" value="Genomic_DNA"/>
</dbReference>
<keyword evidence="3" id="KW-1185">Reference proteome</keyword>
<reference evidence="2" key="1">
    <citation type="journal article" date="2021" name="Open Biol.">
        <title>Shared evolutionary footprints suggest mitochondrial oxidative damage underlies multiple complex I losses in fungi.</title>
        <authorList>
            <person name="Schikora-Tamarit M.A."/>
            <person name="Marcet-Houben M."/>
            <person name="Nosek J."/>
            <person name="Gabaldon T."/>
        </authorList>
    </citation>
    <scope>NUCLEOTIDE SEQUENCE</scope>
    <source>
        <strain evidence="2">CBS6075</strain>
    </source>
</reference>
<gene>
    <name evidence="2" type="ORF">OGAPHI_006810</name>
</gene>
<protein>
    <submittedName>
        <fullName evidence="2">Uncharacterized protein</fullName>
    </submittedName>
</protein>
<feature type="region of interest" description="Disordered" evidence="1">
    <location>
        <begin position="1"/>
        <end position="30"/>
    </location>
</feature>
<evidence type="ECO:0000313" key="3">
    <source>
        <dbReference type="Proteomes" id="UP000769157"/>
    </source>
</evidence>
<reference evidence="2" key="2">
    <citation type="submission" date="2021-01" db="EMBL/GenBank/DDBJ databases">
        <authorList>
            <person name="Schikora-Tamarit M.A."/>
        </authorList>
    </citation>
    <scope>NUCLEOTIDE SEQUENCE</scope>
    <source>
        <strain evidence="2">CBS6075</strain>
    </source>
</reference>
<dbReference type="RefSeq" id="XP_046058527.1">
    <property type="nucleotide sequence ID" value="XM_046208136.1"/>
</dbReference>
<sequence length="383" mass="43475">MSQQEPAPKPKNKPNKPRKQGKSGKKTNPQLLELTKLTKNFKPITVNGIPISSLSKPLPEFLNSATADQSNDLYLSFLIKPSDPDFPFDLDFLKLSLCIPGGYPHKGPNPSVVVLNEEIPKGYSANVEIGFREISRVAMDRRRRRPVESEIQMVAGNDLLSMFLTLDKNLERFLSMEKKDTIKFVKTIKKEKPKPQPTQKQEPKKSEKTKKPAPAELSLRAKEIDRFLHRLGFLDIKLFKETNQNSIYKFVLPFEDNSFTIAIDNLPDIVIHQLAMKLIVPKDYLTSERSGLKLEIDMSNSQNIGLVNSIEDKSLKLIFGKLISNINGNFYHSSLEMVKHNNTSITSQVNMFVQNIEKFLRPPADFSRWLAANEVLNGTLQTV</sequence>
<proteinExistence type="predicted"/>
<feature type="region of interest" description="Disordered" evidence="1">
    <location>
        <begin position="188"/>
        <end position="215"/>
    </location>
</feature>
<dbReference type="AlphaFoldDB" id="A0A9P8NW60"/>